<dbReference type="InterPro" id="IPR046663">
    <property type="entry name" value="DUF6772"/>
</dbReference>
<dbReference type="EMBL" id="LT629772">
    <property type="protein sequence ID" value="SDT33463.1"/>
    <property type="molecule type" value="Genomic_DNA"/>
</dbReference>
<gene>
    <name evidence="1" type="ORF">SAMN04489812_5244</name>
</gene>
<dbReference type="OrthoDB" id="1030000at2"/>
<evidence type="ECO:0000313" key="1">
    <source>
        <dbReference type="EMBL" id="SDT33463.1"/>
    </source>
</evidence>
<dbReference type="STRING" id="630515.SAMN04489812_5244"/>
<keyword evidence="2" id="KW-1185">Reference proteome</keyword>
<organism evidence="1 2">
    <name type="scientific">Microlunatus soli</name>
    <dbReference type="NCBI Taxonomy" id="630515"/>
    <lineage>
        <taxon>Bacteria</taxon>
        <taxon>Bacillati</taxon>
        <taxon>Actinomycetota</taxon>
        <taxon>Actinomycetes</taxon>
        <taxon>Propionibacteriales</taxon>
        <taxon>Propionibacteriaceae</taxon>
        <taxon>Microlunatus</taxon>
    </lineage>
</organism>
<evidence type="ECO:0000313" key="2">
    <source>
        <dbReference type="Proteomes" id="UP000199103"/>
    </source>
</evidence>
<proteinExistence type="predicted"/>
<accession>A0A1H1ZII3</accession>
<dbReference type="RefSeq" id="WP_091529097.1">
    <property type="nucleotide sequence ID" value="NZ_LT629772.1"/>
</dbReference>
<reference evidence="1 2" key="1">
    <citation type="submission" date="2016-10" db="EMBL/GenBank/DDBJ databases">
        <authorList>
            <person name="de Groot N.N."/>
        </authorList>
    </citation>
    <scope>NUCLEOTIDE SEQUENCE [LARGE SCALE GENOMIC DNA]</scope>
    <source>
        <strain evidence="1 2">DSM 21800</strain>
    </source>
</reference>
<protein>
    <submittedName>
        <fullName evidence="1">Uncharacterized protein</fullName>
    </submittedName>
</protein>
<dbReference type="AlphaFoldDB" id="A0A1H1ZII3"/>
<dbReference type="Proteomes" id="UP000199103">
    <property type="component" value="Chromosome I"/>
</dbReference>
<sequence length="324" mass="36257">MINSTGSSTLLPGWFRPLPRLLTADDFDNGMGGWLDLRPNFVGPDFAAHDDEIDLEHWGSVMLSSATYPFSGTHGSATGTYSLKLATRFPAAAPDQAPAPGSMSLAIKRLSRPYDARLLRVETMIAYTTDQDRPGLGVDAMRAFGLMIDLQDAEHRFMPGVRFVNTTGGVRQRRWQFYRHTEDDDAAWSYGREGWHQAGIDPQWFGVRAADGSTSATTWFDDGIQQPIYNETDDKINWMPFSLTLDLERRTYHDFRFGNRSFGFPDGAGPTLADPYAGIDNLLNPVFFVETDTDRRVNLYLDSVVISYASHDDLAGDEKAGEYR</sequence>
<dbReference type="Pfam" id="PF20562">
    <property type="entry name" value="DUF6772"/>
    <property type="match status" value="1"/>
</dbReference>
<name>A0A1H1ZII3_9ACTN</name>